<dbReference type="AlphaFoldDB" id="A0AAD4IJC3"/>
<gene>
    <name evidence="2" type="ORF">G6011_00557</name>
</gene>
<reference evidence="2" key="1">
    <citation type="submission" date="2021-07" db="EMBL/GenBank/DDBJ databases">
        <title>Genome Resource of American Ginseng Black Spot Pathogen Alternaria panax.</title>
        <authorList>
            <person name="Qiu C."/>
            <person name="Wang W."/>
            <person name="Liu Z."/>
        </authorList>
    </citation>
    <scope>NUCLEOTIDE SEQUENCE</scope>
    <source>
        <strain evidence="2">BNCC115425</strain>
    </source>
</reference>
<keyword evidence="3" id="KW-1185">Reference proteome</keyword>
<dbReference type="EMBL" id="JAANER010000001">
    <property type="protein sequence ID" value="KAG9195436.1"/>
    <property type="molecule type" value="Genomic_DNA"/>
</dbReference>
<accession>A0AAD4IJC3</accession>
<feature type="region of interest" description="Disordered" evidence="1">
    <location>
        <begin position="386"/>
        <end position="412"/>
    </location>
</feature>
<proteinExistence type="predicted"/>
<comment type="caution">
    <text evidence="2">The sequence shown here is derived from an EMBL/GenBank/DDBJ whole genome shotgun (WGS) entry which is preliminary data.</text>
</comment>
<evidence type="ECO:0000313" key="3">
    <source>
        <dbReference type="Proteomes" id="UP001199106"/>
    </source>
</evidence>
<dbReference type="Proteomes" id="UP001199106">
    <property type="component" value="Unassembled WGS sequence"/>
</dbReference>
<evidence type="ECO:0000313" key="2">
    <source>
        <dbReference type="EMBL" id="KAG9195436.1"/>
    </source>
</evidence>
<sequence>MSPYQQIFSTNAVLSVWRNLRNTKDSNDLLLAFQYHQEDTRGQKGKNYAKGNPVDSTQEIADGKAVDVGGKSIGFVVPWRAMQAQRRELKEKEKELAEALVALAGEVAFTDLSSTLQCSLTQNPLIQIRHLAAGLSRQMSKIEIQMADNAPFAHGKNLYTGGEIAQRFLPPIQTLFEQRPVPQRMIFELSMELKDLIYMGMAGCEKEVLEWEVDGAAMGALEELDDVIVRAVTPMVPVLGPEQRKDPETGPRRILRRKASSLISNSLAVQHPVSFLHAAPDELLYSLESLETTALALTHLPLPIPDLCAHAVITLRRLTPRQTLADFSQQKKQRAGRCAEYARCMKWAGTQWRQNGGCRRGCKNEDEDPESLPSWHRSSRWFDEKGSGTFMVGGGRATPKDDGFGVVKMTPS</sequence>
<evidence type="ECO:0000256" key="1">
    <source>
        <dbReference type="SAM" id="MobiDB-lite"/>
    </source>
</evidence>
<feature type="region of interest" description="Disordered" evidence="1">
    <location>
        <begin position="359"/>
        <end position="378"/>
    </location>
</feature>
<protein>
    <submittedName>
        <fullName evidence="2">Uncharacterized protein</fullName>
    </submittedName>
</protein>
<organism evidence="2 3">
    <name type="scientific">Alternaria panax</name>
    <dbReference type="NCBI Taxonomy" id="48097"/>
    <lineage>
        <taxon>Eukaryota</taxon>
        <taxon>Fungi</taxon>
        <taxon>Dikarya</taxon>
        <taxon>Ascomycota</taxon>
        <taxon>Pezizomycotina</taxon>
        <taxon>Dothideomycetes</taxon>
        <taxon>Pleosporomycetidae</taxon>
        <taxon>Pleosporales</taxon>
        <taxon>Pleosporineae</taxon>
        <taxon>Pleosporaceae</taxon>
        <taxon>Alternaria</taxon>
        <taxon>Alternaria sect. Panax</taxon>
    </lineage>
</organism>
<name>A0AAD4IJC3_9PLEO</name>